<dbReference type="PROSITE" id="PS01102">
    <property type="entry name" value="ZF_DKSA_1"/>
    <property type="match status" value="1"/>
</dbReference>
<sequence>MRHQQAQVLTPGQQAMLEDTLLQRQRSLEHELQTQLGAQGRVEHAREQLLQDADGEQAHATDREVDLARSDANLEALRQVNEALQRLRSPEFGLCSNCGEAIAFDRLKANPEALRCITCQAAEERLHGGTSHKL</sequence>
<evidence type="ECO:0000256" key="2">
    <source>
        <dbReference type="ARBA" id="ARBA00022771"/>
    </source>
</evidence>
<gene>
    <name evidence="6" type="ORF">LNV07_06510</name>
</gene>
<dbReference type="SUPFAM" id="SSF57716">
    <property type="entry name" value="Glucocorticoid receptor-like (DNA-binding domain)"/>
    <property type="match status" value="1"/>
</dbReference>
<evidence type="ECO:0000313" key="6">
    <source>
        <dbReference type="EMBL" id="MCV2367745.1"/>
    </source>
</evidence>
<comment type="caution">
    <text evidence="6">The sequence shown here is derived from an EMBL/GenBank/DDBJ whole genome shotgun (WGS) entry which is preliminary data.</text>
</comment>
<name>A0ABT2YCH3_9BURK</name>
<dbReference type="Gene3D" id="1.20.120.910">
    <property type="entry name" value="DksA, coiled-coil domain"/>
    <property type="match status" value="1"/>
</dbReference>
<protein>
    <submittedName>
        <fullName evidence="6">TraR/DksA family transcriptional regulator</fullName>
    </submittedName>
</protein>
<dbReference type="InterPro" id="IPR000962">
    <property type="entry name" value="Znf_DskA_TraR"/>
</dbReference>
<keyword evidence="3" id="KW-0862">Zinc</keyword>
<keyword evidence="7" id="KW-1185">Reference proteome</keyword>
<reference evidence="6 7" key="1">
    <citation type="submission" date="2021-11" db="EMBL/GenBank/DDBJ databases">
        <authorList>
            <person name="Liang Q."/>
            <person name="Mou H."/>
            <person name="Liu Z."/>
        </authorList>
    </citation>
    <scope>NUCLEOTIDE SEQUENCE [LARGE SCALE GENOMIC DNA]</scope>
    <source>
        <strain evidence="6 7">CHU3</strain>
    </source>
</reference>
<feature type="domain" description="Zinc finger DksA/TraR C4-type" evidence="5">
    <location>
        <begin position="91"/>
        <end position="125"/>
    </location>
</feature>
<keyword evidence="2" id="KW-0863">Zinc-finger</keyword>
<evidence type="ECO:0000313" key="7">
    <source>
        <dbReference type="Proteomes" id="UP001209701"/>
    </source>
</evidence>
<evidence type="ECO:0000259" key="5">
    <source>
        <dbReference type="Pfam" id="PF01258"/>
    </source>
</evidence>
<keyword evidence="1" id="KW-0479">Metal-binding</keyword>
<dbReference type="SUPFAM" id="SSF109635">
    <property type="entry name" value="DnaK suppressor protein DksA, alpha-hairpin domain"/>
    <property type="match status" value="1"/>
</dbReference>
<dbReference type="PROSITE" id="PS51128">
    <property type="entry name" value="ZF_DKSA_2"/>
    <property type="match status" value="1"/>
</dbReference>
<organism evidence="6 7">
    <name type="scientific">Roseateles oligotrophus</name>
    <dbReference type="NCBI Taxonomy" id="1769250"/>
    <lineage>
        <taxon>Bacteria</taxon>
        <taxon>Pseudomonadati</taxon>
        <taxon>Pseudomonadota</taxon>
        <taxon>Betaproteobacteria</taxon>
        <taxon>Burkholderiales</taxon>
        <taxon>Sphaerotilaceae</taxon>
        <taxon>Roseateles</taxon>
    </lineage>
</organism>
<proteinExistence type="predicted"/>
<dbReference type="InterPro" id="IPR037187">
    <property type="entry name" value="DnaK_N"/>
</dbReference>
<dbReference type="PANTHER" id="PTHR33823:SF4">
    <property type="entry name" value="GENERAL STRESS PROTEIN 16O"/>
    <property type="match status" value="1"/>
</dbReference>
<feature type="zinc finger region" description="dksA C4-type" evidence="4">
    <location>
        <begin position="95"/>
        <end position="119"/>
    </location>
</feature>
<dbReference type="EMBL" id="JAJIRN010000003">
    <property type="protein sequence ID" value="MCV2367745.1"/>
    <property type="molecule type" value="Genomic_DNA"/>
</dbReference>
<dbReference type="PANTHER" id="PTHR33823">
    <property type="entry name" value="RNA POLYMERASE-BINDING TRANSCRIPTION FACTOR DKSA-RELATED"/>
    <property type="match status" value="1"/>
</dbReference>
<dbReference type="InterPro" id="IPR020458">
    <property type="entry name" value="Znf_DskA_TraR_CS"/>
</dbReference>
<dbReference type="RefSeq" id="WP_263570372.1">
    <property type="nucleotide sequence ID" value="NZ_JAJIRN010000003.1"/>
</dbReference>
<dbReference type="Pfam" id="PF01258">
    <property type="entry name" value="zf-dskA_traR"/>
    <property type="match status" value="1"/>
</dbReference>
<dbReference type="Proteomes" id="UP001209701">
    <property type="component" value="Unassembled WGS sequence"/>
</dbReference>
<evidence type="ECO:0000256" key="3">
    <source>
        <dbReference type="ARBA" id="ARBA00022833"/>
    </source>
</evidence>
<accession>A0ABT2YCH3</accession>
<evidence type="ECO:0000256" key="4">
    <source>
        <dbReference type="PROSITE-ProRule" id="PRU00510"/>
    </source>
</evidence>
<evidence type="ECO:0000256" key="1">
    <source>
        <dbReference type="ARBA" id="ARBA00022723"/>
    </source>
</evidence>